<dbReference type="Pfam" id="PF18887">
    <property type="entry name" value="MBG_3"/>
    <property type="match status" value="6"/>
</dbReference>
<dbReference type="RefSeq" id="WP_136899527.1">
    <property type="nucleotide sequence ID" value="NZ_SUME01000001.1"/>
</dbReference>
<feature type="chain" id="PRO_5020910050" evidence="4">
    <location>
        <begin position="20"/>
        <end position="2911"/>
    </location>
</feature>
<keyword evidence="2" id="KW-0677">Repeat</keyword>
<dbReference type="Gene3D" id="3.30.160.710">
    <property type="match status" value="4"/>
</dbReference>
<dbReference type="OrthoDB" id="355609at2"/>
<dbReference type="InterPro" id="IPR013783">
    <property type="entry name" value="Ig-like_fold"/>
</dbReference>
<dbReference type="PROSITE" id="PS50268">
    <property type="entry name" value="CADHERIN_2"/>
    <property type="match status" value="3"/>
</dbReference>
<feature type="domain" description="Cadherin" evidence="5">
    <location>
        <begin position="706"/>
        <end position="832"/>
    </location>
</feature>
<evidence type="ECO:0000259" key="5">
    <source>
        <dbReference type="PROSITE" id="PS50268"/>
    </source>
</evidence>
<accession>A0A4U0P6G8</accession>
<sequence length="2911" mass="301479">MKKILLLVLLAITHFTASSQVQFWSDDFENATAPSSGTRTPSYNGGSGATPYVAYFLRTQGNNIDLSFVSDGPYSNVQGSWFWAGEDHDAFGPAEQTIVWSGIDISGRNNISFQGLFAAQSTYEAWEGTAFGFSHDDYVTVEYSIDGGTYQKLIDFRANDGARPGGADEINNQHKQLAEDTNFNGIGNGTVLTKAFNEFTKTIPGSGSTLSLRLRVYSNNSYNEEWAIDNFRLLATAANSAPVATAPSAPTVSEDAINVALANNIQVNDADGDDQTVTFTVTGGTVSLGTTGITFAGGGNGSANFTASGTLANINAALDAATFTPTPNLFGTNAGTISFVSNDGTANSNTASVTFDIIGVNDDPTFVGIINSITVVEDEYPAYLRDALSSGIFQDIDAGSNDISLTIATSQGALAVANPADYGVSQSGHNTATLILTGSVANIESFLNINTNAALILPNNLSGPNAIIITLTANDNGHTGVGGGNNVVVGTVNVNITPVNDAPTDILLDNNSVAENEPVGIVVGLFSAIDVDNGDTFTYTLVPGSGDGGNSAFSIEGNELRTAAVFDFDVQNSYSIRVRVTDSGGLVLELPFSISITDVNEAPTVVNPIPNQTATENITFNFQFAANTFNDIDVGDVLTYSAQLSGGGSLPAWLSFDPISRTFSGTPGNDDTGSIAIEVIANDGNGGAVSDSFELSIQGVNDAPVISAPLTISVFEDEPEALTGISFTDVDAGSADVLVTFEVGSGTLAASSANGVTVGGNSSSLTLTGRVDAINSFLANGELTYTTSLNNTEAVTLTIEIDDQGNTGSGGAESDNSTVSLVVTAVNDAPVNTVPGAQNVAQNETLTFSAGNGNQISVSDVDLGSNAIEITLTASNGLISLASTTGLNFTQGSGTNDGIMTFIGSLVDVNNALNGLTYTPTPGLVGSASLEITSNDQGFSGSGGAQTDTDVISIIINPINPVVTSVTSSTANGIFKIGDQLTISVNFSEAVTVTGGTPELTLFTGTDQVANYVSGSGTAVLEFEYIVAQGDFSTDLDYVSPEALDANGAEIQGLSSLDADLTLPLPGNPNSLSANKNFFVDGVIPITTTVSVPADGLYAIGQDLDFTVNFSEAVVLSGSPQISLTVGETSRQASYLAGTGSSSIVFRYTVLSGDLDLNGIVVGALSLSGGAIRDAAGNEANLILNNIGSTSQVLVDGVRPTVVSMSLDNTSLAVGETATLTLVLSERISGLEPADFSVDNGNLSGLTSSDGGLSWTAIVTPLSFVEDDSNVLSLNNTGYTDLAGNTGAGTSETANYEIDTQRPTALVNVTNPQLTLGETTLVTISFSEPVTEVSLDDFTVQNGTLSDLESLPGGDQWQATLTPDADVQAPNNLITLDNTGYQDLAGNAGTGVSNSNNYSVDTQLPSGYSVLILADRINGVNQNNFRFRLLDGEPGSDYSFSISSSAGGTPVTGTGEVTSSDQLISGIVVEDLPDGELTLTVTLTDESGNEGAPASDTVEKLLPATLTIRVLQDAAEGGDDGQFIIETDNTLAAITVLELEIGGTATPGEDYTPIPIGVLLLGNTNSVLIPVEVIDDLDVEGDETVSIRLVRTDNSLVTLGQPRQATLTITDNDAPRQLTITPDANQQKVYGDDDPTTFSYTASGFDPGNDETIIQGSLTRETGENAGTYSYTLGNLDAGPNYELVLNPEVFTITPATLSIEVDDLEKIYGAEDPDYSYTATGFQLNDTEAILTGTLARAPGENVGTYNFNLNTLSAGANYNLQLLSANPFQITPAQLRLIAENKQKIFGTANPALTFVYDGLVNGDTQIQTAPTLGTTATETSPAGNYSITLDGGSDPNYSITRVDGTLTIGQKTVTITAANQSKIYGAANPVLTFTYTNLLEGDTQIQIEPSISTEATTGSNVGTYEITLSGGSDPNYDFTLVNGTLSVTPAPLTITADDQSKVYGAANPVLTVEYDGLVNGDTQIQIEPSIATTATTSSSVGSYPITLSGGSDPNYTITRVNGNLGITPAPLTITADDKQKTFSQANPTLTFSYVGLVNGDTQVADEPSIATTATEASPVGSYLITLSGGSDPNYAISILNGMLTVIPSDITGITFDGASFTFDGTEKSIEIAGALPSGTSVAYTNNSRTDVGTQEVTATITGSNFTTLVLTADLTVTPADITGISFDDASFVFDGTTKSLAITGTLPVGASVVYTGNNRTDVGTQEVTATITGSNFTTLVLTADLTVTPADITSVTFEDASFVYEGTAKSLAITGTLPAGTSVAYANNSRTDVGTQVVTATISGSNYTELVLTADLEITPATITGITFEDDTFVYDGTAKSLAISGTLPAGANIAYTDNSRTDVGTQEATVTITGANFTTLVLTADLTVTPATVTGITFEDNSFVYDSTAKSLAITGTLPAGTSVAYANNSRTDVGTQEVTATITGSNFTTLVSTADLTVTPADITGISFDDASFVYDGTAKSLAINGTLPAGANVAYSNNSRTDVGTQVVTATISGSNYTELVLTADLEITPATITGITFEDDTFVYDGTAKSLAITGTLPVGASVVYTGNNRTDVGTQEVTATITGSNFTTLVLTADLTVTPADITSITFEDASFVYDGTAKSLAINGTLPAGANVAYTDNSRTDVGTQVVTATISGSNYTELVLTADLEITPATITGITFEDDTFVYDGTAKSLAITGTLPAGTTVSYTDNTHTNAGTYNIMANIEGGNNYNDLSLTANLTIHKAPQSIRFNSPGVLSRDAGTIALDVYASSDLPVNLSVDDAFIATVSGTDLMVHRLGTVRVSATQPGNANYEAAEPVYMDIKIANDASAKVPIRVHQAVSPNGDGINEFLMIEGIGDYPDNRVTIFDKSGRVLAEIEGYNNRDKVFTGQYVIDGTYYYYLDLLDDGTWKREKGFFVVKRSSGN</sequence>
<comment type="caution">
    <text evidence="6">The sequence shown here is derived from an EMBL/GenBank/DDBJ whole genome shotgun (WGS) entry which is preliminary data.</text>
</comment>
<dbReference type="SUPFAM" id="SSF141072">
    <property type="entry name" value="CalX-like"/>
    <property type="match status" value="1"/>
</dbReference>
<evidence type="ECO:0000256" key="3">
    <source>
        <dbReference type="ARBA" id="ARBA00022837"/>
    </source>
</evidence>
<keyword evidence="7" id="KW-1185">Reference proteome</keyword>
<dbReference type="Gene3D" id="2.60.120.260">
    <property type="entry name" value="Galactose-binding domain-like"/>
    <property type="match status" value="1"/>
</dbReference>
<dbReference type="Gene3D" id="2.60.40.10">
    <property type="entry name" value="Immunoglobulins"/>
    <property type="match status" value="1"/>
</dbReference>
<dbReference type="Proteomes" id="UP000306808">
    <property type="component" value="Unassembled WGS sequence"/>
</dbReference>
<dbReference type="Pfam" id="PF18676">
    <property type="entry name" value="MBG_2"/>
    <property type="match status" value="6"/>
</dbReference>
<keyword evidence="3" id="KW-0106">Calcium</keyword>
<feature type="domain" description="Cadherin" evidence="5">
    <location>
        <begin position="244"/>
        <end position="366"/>
    </location>
</feature>
<dbReference type="SUPFAM" id="SSF49313">
    <property type="entry name" value="Cadherin-like"/>
    <property type="match status" value="2"/>
</dbReference>
<dbReference type="Pfam" id="PF05345">
    <property type="entry name" value="He_PIG"/>
    <property type="match status" value="1"/>
</dbReference>
<dbReference type="GO" id="GO:0005509">
    <property type="term" value="F:calcium ion binding"/>
    <property type="evidence" value="ECO:0007669"/>
    <property type="project" value="InterPro"/>
</dbReference>
<dbReference type="Pfam" id="PF03160">
    <property type="entry name" value="Calx-beta"/>
    <property type="match status" value="1"/>
</dbReference>
<dbReference type="EMBL" id="SUME01000001">
    <property type="protein sequence ID" value="TJZ63051.1"/>
    <property type="molecule type" value="Genomic_DNA"/>
</dbReference>
<dbReference type="InterPro" id="IPR043772">
    <property type="entry name" value="MBG_3"/>
</dbReference>
<evidence type="ECO:0000256" key="2">
    <source>
        <dbReference type="ARBA" id="ARBA00022737"/>
    </source>
</evidence>
<dbReference type="InterPro" id="IPR006644">
    <property type="entry name" value="Cadg"/>
</dbReference>
<reference evidence="6 7" key="1">
    <citation type="submission" date="2019-04" db="EMBL/GenBank/DDBJ databases">
        <title>Sphingobacterium olei sp. nov., isolated from oil-contaminated soil.</title>
        <authorList>
            <person name="Liu B."/>
        </authorList>
    </citation>
    <scope>NUCLEOTIDE SEQUENCE [LARGE SCALE GENOMIC DNA]</scope>
    <source>
        <strain evidence="6 7">HAL-9</strain>
    </source>
</reference>
<dbReference type="CDD" id="cd11304">
    <property type="entry name" value="Cadherin_repeat"/>
    <property type="match status" value="1"/>
</dbReference>
<dbReference type="InterPro" id="IPR038081">
    <property type="entry name" value="CalX-like_sf"/>
</dbReference>
<proteinExistence type="predicted"/>
<evidence type="ECO:0000256" key="4">
    <source>
        <dbReference type="SAM" id="SignalP"/>
    </source>
</evidence>
<evidence type="ECO:0000256" key="1">
    <source>
        <dbReference type="ARBA" id="ARBA00022729"/>
    </source>
</evidence>
<name>A0A4U0P6G8_9SPHI</name>
<dbReference type="GO" id="GO:0007156">
    <property type="term" value="P:homophilic cell adhesion via plasma membrane adhesion molecules"/>
    <property type="evidence" value="ECO:0007669"/>
    <property type="project" value="InterPro"/>
</dbReference>
<dbReference type="SMART" id="SM00736">
    <property type="entry name" value="CADG"/>
    <property type="match status" value="2"/>
</dbReference>
<dbReference type="Gene3D" id="2.60.40.60">
    <property type="entry name" value="Cadherins"/>
    <property type="match status" value="1"/>
</dbReference>
<feature type="domain" description="Cadherin" evidence="5">
    <location>
        <begin position="512"/>
        <end position="605"/>
    </location>
</feature>
<organism evidence="6 7">
    <name type="scientific">Sphingobacterium olei</name>
    <dbReference type="NCBI Taxonomy" id="2571155"/>
    <lineage>
        <taxon>Bacteria</taxon>
        <taxon>Pseudomonadati</taxon>
        <taxon>Bacteroidota</taxon>
        <taxon>Sphingobacteriia</taxon>
        <taxon>Sphingobacteriales</taxon>
        <taxon>Sphingobacteriaceae</taxon>
        <taxon>Sphingobacterium</taxon>
    </lineage>
</organism>
<dbReference type="GO" id="GO:0007154">
    <property type="term" value="P:cell communication"/>
    <property type="evidence" value="ECO:0007669"/>
    <property type="project" value="InterPro"/>
</dbReference>
<dbReference type="InterPro" id="IPR026341">
    <property type="entry name" value="T9SS_type_B"/>
</dbReference>
<dbReference type="InterPro" id="IPR003644">
    <property type="entry name" value="Calx_beta"/>
</dbReference>
<dbReference type="InterPro" id="IPR044048">
    <property type="entry name" value="Big_12"/>
</dbReference>
<dbReference type="GO" id="GO:0016020">
    <property type="term" value="C:membrane"/>
    <property type="evidence" value="ECO:0007669"/>
    <property type="project" value="InterPro"/>
</dbReference>
<dbReference type="SMART" id="SM00112">
    <property type="entry name" value="CA"/>
    <property type="match status" value="1"/>
</dbReference>
<keyword evidence="1 4" id="KW-0732">Signal</keyword>
<protein>
    <submittedName>
        <fullName evidence="6">T9SS type B sorting domain-containing protein</fullName>
    </submittedName>
</protein>
<evidence type="ECO:0000313" key="7">
    <source>
        <dbReference type="Proteomes" id="UP000306808"/>
    </source>
</evidence>
<dbReference type="Pfam" id="PF13585">
    <property type="entry name" value="CHU_C"/>
    <property type="match status" value="1"/>
</dbReference>
<dbReference type="Pfam" id="PF17803">
    <property type="entry name" value="Cadherin_4"/>
    <property type="match status" value="1"/>
</dbReference>
<dbReference type="InterPro" id="IPR041286">
    <property type="entry name" value="MBG_2"/>
</dbReference>
<dbReference type="InterPro" id="IPR002126">
    <property type="entry name" value="Cadherin-like_dom"/>
</dbReference>
<dbReference type="InterPro" id="IPR040853">
    <property type="entry name" value="RapA2_cadherin-like"/>
</dbReference>
<gene>
    <name evidence="6" type="ORF">FAZ15_01775</name>
</gene>
<dbReference type="NCBIfam" id="TIGR04131">
    <property type="entry name" value="Bac_Flav_CTERM"/>
    <property type="match status" value="1"/>
</dbReference>
<evidence type="ECO:0000313" key="6">
    <source>
        <dbReference type="EMBL" id="TJZ63051.1"/>
    </source>
</evidence>
<feature type="signal peptide" evidence="4">
    <location>
        <begin position="1"/>
        <end position="19"/>
    </location>
</feature>
<dbReference type="Pfam" id="PF19078">
    <property type="entry name" value="Big_12"/>
    <property type="match status" value="2"/>
</dbReference>
<dbReference type="InterPro" id="IPR015919">
    <property type="entry name" value="Cadherin-like_sf"/>
</dbReference>
<dbReference type="Gene3D" id="2.60.40.2030">
    <property type="match status" value="1"/>
</dbReference>